<feature type="region of interest" description="Disordered" evidence="1">
    <location>
        <begin position="1"/>
        <end position="36"/>
    </location>
</feature>
<protein>
    <submittedName>
        <fullName evidence="2">Uncharacterized protein</fullName>
    </submittedName>
</protein>
<feature type="compositionally biased region" description="Basic and acidic residues" evidence="1">
    <location>
        <begin position="1"/>
        <end position="22"/>
    </location>
</feature>
<reference evidence="3" key="1">
    <citation type="submission" date="2017-09" db="EMBL/GenBank/DDBJ databases">
        <title>Depth-based differentiation of microbial function through sediment-hosted aquifers and enrichment of novel symbionts in the deep terrestrial subsurface.</title>
        <authorList>
            <person name="Probst A.J."/>
            <person name="Ladd B."/>
            <person name="Jarett J.K."/>
            <person name="Geller-Mcgrath D.E."/>
            <person name="Sieber C.M.K."/>
            <person name="Emerson J.B."/>
            <person name="Anantharaman K."/>
            <person name="Thomas B.C."/>
            <person name="Malmstrom R."/>
            <person name="Stieglmeier M."/>
            <person name="Klingl A."/>
            <person name="Woyke T."/>
            <person name="Ryan C.M."/>
            <person name="Banfield J.F."/>
        </authorList>
    </citation>
    <scope>NUCLEOTIDE SEQUENCE [LARGE SCALE GENOMIC DNA]</scope>
</reference>
<dbReference type="AlphaFoldDB" id="A0A2M6WN30"/>
<name>A0A2M6WN30_9BACT</name>
<proteinExistence type="predicted"/>
<organism evidence="2 3">
    <name type="scientific">Candidatus Falkowbacteria bacterium CG10_big_fil_rev_8_21_14_0_10_43_11</name>
    <dbReference type="NCBI Taxonomy" id="1974568"/>
    <lineage>
        <taxon>Bacteria</taxon>
        <taxon>Candidatus Falkowiibacteriota</taxon>
    </lineage>
</organism>
<dbReference type="EMBL" id="PFAS01000006">
    <property type="protein sequence ID" value="PIT94144.1"/>
    <property type="molecule type" value="Genomic_DNA"/>
</dbReference>
<evidence type="ECO:0000313" key="3">
    <source>
        <dbReference type="Proteomes" id="UP000229335"/>
    </source>
</evidence>
<dbReference type="Proteomes" id="UP000229335">
    <property type="component" value="Unassembled WGS sequence"/>
</dbReference>
<accession>A0A2M6WN30</accession>
<comment type="caution">
    <text evidence="2">The sequence shown here is derived from an EMBL/GenBank/DDBJ whole genome shotgun (WGS) entry which is preliminary data.</text>
</comment>
<sequence length="60" mass="6932">MDEKINTQKNIKPDDARQKPYCDESQPNDGYENKSFFFSAKGNEHGQESDMLNSYLNLIS</sequence>
<gene>
    <name evidence="2" type="ORF">COU00_00505</name>
</gene>
<evidence type="ECO:0000313" key="2">
    <source>
        <dbReference type="EMBL" id="PIT94144.1"/>
    </source>
</evidence>
<evidence type="ECO:0000256" key="1">
    <source>
        <dbReference type="SAM" id="MobiDB-lite"/>
    </source>
</evidence>